<dbReference type="STRING" id="29172.A0A0D8XF86"/>
<proteinExistence type="predicted"/>
<dbReference type="EMBL" id="KN716904">
    <property type="protein sequence ID" value="KJH41106.1"/>
    <property type="molecule type" value="Genomic_DNA"/>
</dbReference>
<reference evidence="2 3" key="1">
    <citation type="submission" date="2013-11" db="EMBL/GenBank/DDBJ databases">
        <title>Draft genome of the bovine lungworm Dictyocaulus viviparus.</title>
        <authorList>
            <person name="Mitreva M."/>
        </authorList>
    </citation>
    <scope>NUCLEOTIDE SEQUENCE [LARGE SCALE GENOMIC DNA]</scope>
    <source>
        <strain evidence="2 3">HannoverDv2000</strain>
    </source>
</reference>
<dbReference type="OrthoDB" id="8195456at2759"/>
<evidence type="ECO:0000313" key="3">
    <source>
        <dbReference type="Proteomes" id="UP000053766"/>
    </source>
</evidence>
<sequence length="171" mass="20475">MQSTRNQSERSKKGCILLTALGQMSLYWSFMAFNKTTRNSYTFPTINETFRLEREIERLHNEIEEAKHRKREDEQDHEKLWKDKLSKKDRDHQQELDDMKKNFEDVSLVVDKVDTLSSTMHHLTTNINTVFERSVEEREGTLRIREQQLEDREKRVIKGKTAQQFGTRITK</sequence>
<gene>
    <name evidence="2" type="ORF">DICVIV_12931</name>
</gene>
<name>A0A0D8XF86_DICVI</name>
<feature type="region of interest" description="Disordered" evidence="1">
    <location>
        <begin position="67"/>
        <end position="93"/>
    </location>
</feature>
<reference evidence="3" key="2">
    <citation type="journal article" date="2016" name="Sci. Rep.">
        <title>Dictyocaulus viviparus genome, variome and transcriptome elucidate lungworm biology and support future intervention.</title>
        <authorList>
            <person name="McNulty S.N."/>
            <person name="Strube C."/>
            <person name="Rosa B.A."/>
            <person name="Martin J.C."/>
            <person name="Tyagi R."/>
            <person name="Choi Y.J."/>
            <person name="Wang Q."/>
            <person name="Hallsworth Pepin K."/>
            <person name="Zhang X."/>
            <person name="Ozersky P."/>
            <person name="Wilson R.K."/>
            <person name="Sternberg P.W."/>
            <person name="Gasser R.B."/>
            <person name="Mitreva M."/>
        </authorList>
    </citation>
    <scope>NUCLEOTIDE SEQUENCE [LARGE SCALE GENOMIC DNA]</scope>
    <source>
        <strain evidence="3">HannoverDv2000</strain>
    </source>
</reference>
<protein>
    <submittedName>
        <fullName evidence="2">Uncharacterized protein</fullName>
    </submittedName>
</protein>
<dbReference type="Proteomes" id="UP000053766">
    <property type="component" value="Unassembled WGS sequence"/>
</dbReference>
<keyword evidence="3" id="KW-1185">Reference proteome</keyword>
<dbReference type="AlphaFoldDB" id="A0A0D8XF86"/>
<evidence type="ECO:0000256" key="1">
    <source>
        <dbReference type="SAM" id="MobiDB-lite"/>
    </source>
</evidence>
<evidence type="ECO:0000313" key="2">
    <source>
        <dbReference type="EMBL" id="KJH41106.1"/>
    </source>
</evidence>
<accession>A0A0D8XF86</accession>
<organism evidence="2 3">
    <name type="scientific">Dictyocaulus viviparus</name>
    <name type="common">Bovine lungworm</name>
    <dbReference type="NCBI Taxonomy" id="29172"/>
    <lineage>
        <taxon>Eukaryota</taxon>
        <taxon>Metazoa</taxon>
        <taxon>Ecdysozoa</taxon>
        <taxon>Nematoda</taxon>
        <taxon>Chromadorea</taxon>
        <taxon>Rhabditida</taxon>
        <taxon>Rhabditina</taxon>
        <taxon>Rhabditomorpha</taxon>
        <taxon>Strongyloidea</taxon>
        <taxon>Metastrongylidae</taxon>
        <taxon>Dictyocaulus</taxon>
    </lineage>
</organism>